<accession>A0A2Z7A6L7</accession>
<proteinExistence type="predicted"/>
<sequence>MRSRTTEVAHPAVKRRRTTVGRGVVNQCTDLIVHPSVQISLDIMDTFFRAFDHGQRVDRCCGLLDKDSGTASVHN</sequence>
<name>A0A2Z7A6L7_9LAMI</name>
<organism evidence="1 2">
    <name type="scientific">Dorcoceras hygrometricum</name>
    <dbReference type="NCBI Taxonomy" id="472368"/>
    <lineage>
        <taxon>Eukaryota</taxon>
        <taxon>Viridiplantae</taxon>
        <taxon>Streptophyta</taxon>
        <taxon>Embryophyta</taxon>
        <taxon>Tracheophyta</taxon>
        <taxon>Spermatophyta</taxon>
        <taxon>Magnoliopsida</taxon>
        <taxon>eudicotyledons</taxon>
        <taxon>Gunneridae</taxon>
        <taxon>Pentapetalae</taxon>
        <taxon>asterids</taxon>
        <taxon>lamiids</taxon>
        <taxon>Lamiales</taxon>
        <taxon>Gesneriaceae</taxon>
        <taxon>Didymocarpoideae</taxon>
        <taxon>Trichosporeae</taxon>
        <taxon>Loxocarpinae</taxon>
        <taxon>Dorcoceras</taxon>
    </lineage>
</organism>
<protein>
    <submittedName>
        <fullName evidence="1">Uncharacterized protein</fullName>
    </submittedName>
</protein>
<gene>
    <name evidence="1" type="ORF">F511_22244</name>
</gene>
<dbReference type="Proteomes" id="UP000250235">
    <property type="component" value="Unassembled WGS sequence"/>
</dbReference>
<evidence type="ECO:0000313" key="2">
    <source>
        <dbReference type="Proteomes" id="UP000250235"/>
    </source>
</evidence>
<dbReference type="EMBL" id="KV018457">
    <property type="protein sequence ID" value="KZV17126.1"/>
    <property type="molecule type" value="Genomic_DNA"/>
</dbReference>
<keyword evidence="2" id="KW-1185">Reference proteome</keyword>
<dbReference type="AlphaFoldDB" id="A0A2Z7A6L7"/>
<reference evidence="1 2" key="1">
    <citation type="journal article" date="2015" name="Proc. Natl. Acad. Sci. U.S.A.">
        <title>The resurrection genome of Boea hygrometrica: A blueprint for survival of dehydration.</title>
        <authorList>
            <person name="Xiao L."/>
            <person name="Yang G."/>
            <person name="Zhang L."/>
            <person name="Yang X."/>
            <person name="Zhao S."/>
            <person name="Ji Z."/>
            <person name="Zhou Q."/>
            <person name="Hu M."/>
            <person name="Wang Y."/>
            <person name="Chen M."/>
            <person name="Xu Y."/>
            <person name="Jin H."/>
            <person name="Xiao X."/>
            <person name="Hu G."/>
            <person name="Bao F."/>
            <person name="Hu Y."/>
            <person name="Wan P."/>
            <person name="Li L."/>
            <person name="Deng X."/>
            <person name="Kuang T."/>
            <person name="Xiang C."/>
            <person name="Zhu J.K."/>
            <person name="Oliver M.J."/>
            <person name="He Y."/>
        </authorList>
    </citation>
    <scope>NUCLEOTIDE SEQUENCE [LARGE SCALE GENOMIC DNA]</scope>
    <source>
        <strain evidence="2">cv. XS01</strain>
    </source>
</reference>
<evidence type="ECO:0000313" key="1">
    <source>
        <dbReference type="EMBL" id="KZV17126.1"/>
    </source>
</evidence>